<protein>
    <submittedName>
        <fullName evidence="12">Uncharacterized protein</fullName>
    </submittedName>
</protein>
<dbReference type="SMART" id="SM00297">
    <property type="entry name" value="BROMO"/>
    <property type="match status" value="1"/>
</dbReference>
<organism evidence="12 13">
    <name type="scientific">Pisolithus tinctorius Marx 270</name>
    <dbReference type="NCBI Taxonomy" id="870435"/>
    <lineage>
        <taxon>Eukaryota</taxon>
        <taxon>Fungi</taxon>
        <taxon>Dikarya</taxon>
        <taxon>Basidiomycota</taxon>
        <taxon>Agaricomycotina</taxon>
        <taxon>Agaricomycetes</taxon>
        <taxon>Agaricomycetidae</taxon>
        <taxon>Boletales</taxon>
        <taxon>Sclerodermatineae</taxon>
        <taxon>Pisolithaceae</taxon>
        <taxon>Pisolithus</taxon>
    </lineage>
</organism>
<keyword evidence="2" id="KW-0547">Nucleotide-binding</keyword>
<evidence type="ECO:0000256" key="2">
    <source>
        <dbReference type="ARBA" id="ARBA00022741"/>
    </source>
</evidence>
<evidence type="ECO:0000259" key="9">
    <source>
        <dbReference type="PROSITE" id="PS50014"/>
    </source>
</evidence>
<keyword evidence="6" id="KW-0539">Nucleus</keyword>
<proteinExistence type="predicted"/>
<accession>A0A0C3PG22</accession>
<gene>
    <name evidence="12" type="ORF">M404DRAFT_23739</name>
</gene>
<comment type="subcellular location">
    <subcellularLocation>
        <location evidence="1">Nucleus</location>
    </subcellularLocation>
</comment>
<feature type="region of interest" description="Disordered" evidence="8">
    <location>
        <begin position="762"/>
        <end position="831"/>
    </location>
</feature>
<dbReference type="AlphaFoldDB" id="A0A0C3PG22"/>
<feature type="compositionally biased region" description="Low complexity" evidence="8">
    <location>
        <begin position="762"/>
        <end position="775"/>
    </location>
</feature>
<feature type="domain" description="Bromo" evidence="9">
    <location>
        <begin position="671"/>
        <end position="741"/>
    </location>
</feature>
<dbReference type="InterPro" id="IPR049730">
    <property type="entry name" value="SNF2/RAD54-like_C"/>
</dbReference>
<dbReference type="GO" id="GO:0016787">
    <property type="term" value="F:hydrolase activity"/>
    <property type="evidence" value="ECO:0007669"/>
    <property type="project" value="UniProtKB-KW"/>
</dbReference>
<dbReference type="Pfam" id="PF00176">
    <property type="entry name" value="SNF2-rel_dom"/>
    <property type="match status" value="1"/>
</dbReference>
<evidence type="ECO:0000313" key="13">
    <source>
        <dbReference type="Proteomes" id="UP000054217"/>
    </source>
</evidence>
<feature type="compositionally biased region" description="Acidic residues" evidence="8">
    <location>
        <begin position="820"/>
        <end position="831"/>
    </location>
</feature>
<dbReference type="InterPro" id="IPR038718">
    <property type="entry name" value="SNF2-like_sf"/>
</dbReference>
<dbReference type="PANTHER" id="PTHR10799">
    <property type="entry name" value="SNF2/RAD54 HELICASE FAMILY"/>
    <property type="match status" value="1"/>
</dbReference>
<dbReference type="HOGENOM" id="CLU_000315_17_7_1"/>
<dbReference type="SMART" id="SM00490">
    <property type="entry name" value="HELICc"/>
    <property type="match status" value="1"/>
</dbReference>
<dbReference type="Gene3D" id="1.20.920.10">
    <property type="entry name" value="Bromodomain-like"/>
    <property type="match status" value="1"/>
</dbReference>
<evidence type="ECO:0000256" key="8">
    <source>
        <dbReference type="SAM" id="MobiDB-lite"/>
    </source>
</evidence>
<dbReference type="PROSITE" id="PS51192">
    <property type="entry name" value="HELICASE_ATP_BIND_1"/>
    <property type="match status" value="1"/>
</dbReference>
<evidence type="ECO:0000313" key="12">
    <source>
        <dbReference type="EMBL" id="KIO07276.1"/>
    </source>
</evidence>
<dbReference type="SUPFAM" id="SSF47370">
    <property type="entry name" value="Bromodomain"/>
    <property type="match status" value="1"/>
</dbReference>
<dbReference type="Proteomes" id="UP000054217">
    <property type="component" value="Unassembled WGS sequence"/>
</dbReference>
<dbReference type="InterPro" id="IPR029295">
    <property type="entry name" value="SnAC"/>
</dbReference>
<dbReference type="GO" id="GO:0005634">
    <property type="term" value="C:nucleus"/>
    <property type="evidence" value="ECO:0007669"/>
    <property type="project" value="UniProtKB-SubCell"/>
</dbReference>
<dbReference type="OrthoDB" id="5857104at2759"/>
<dbReference type="Pfam" id="PF14619">
    <property type="entry name" value="SnAC"/>
    <property type="match status" value="1"/>
</dbReference>
<evidence type="ECO:0000256" key="4">
    <source>
        <dbReference type="ARBA" id="ARBA00022840"/>
    </source>
</evidence>
<feature type="region of interest" description="Disordered" evidence="8">
    <location>
        <begin position="550"/>
        <end position="644"/>
    </location>
</feature>
<dbReference type="STRING" id="870435.A0A0C3PG22"/>
<dbReference type="SUPFAM" id="SSF52540">
    <property type="entry name" value="P-loop containing nucleoside triphosphate hydrolases"/>
    <property type="match status" value="2"/>
</dbReference>
<dbReference type="SMART" id="SM01314">
    <property type="entry name" value="SnAC"/>
    <property type="match status" value="1"/>
</dbReference>
<dbReference type="GO" id="GO:0005524">
    <property type="term" value="F:ATP binding"/>
    <property type="evidence" value="ECO:0007669"/>
    <property type="project" value="InterPro"/>
</dbReference>
<dbReference type="InterPro" id="IPR027417">
    <property type="entry name" value="P-loop_NTPase"/>
</dbReference>
<dbReference type="FunCoup" id="A0A0C3PG22">
    <property type="interactions" value="769"/>
</dbReference>
<dbReference type="InParanoid" id="A0A0C3PG22"/>
<feature type="compositionally biased region" description="Basic residues" evidence="8">
    <location>
        <begin position="804"/>
        <end position="814"/>
    </location>
</feature>
<reference evidence="13" key="2">
    <citation type="submission" date="2015-01" db="EMBL/GenBank/DDBJ databases">
        <title>Evolutionary Origins and Diversification of the Mycorrhizal Mutualists.</title>
        <authorList>
            <consortium name="DOE Joint Genome Institute"/>
            <consortium name="Mycorrhizal Genomics Consortium"/>
            <person name="Kohler A."/>
            <person name="Kuo A."/>
            <person name="Nagy L.G."/>
            <person name="Floudas D."/>
            <person name="Copeland A."/>
            <person name="Barry K.W."/>
            <person name="Cichocki N."/>
            <person name="Veneault-Fourrey C."/>
            <person name="LaButti K."/>
            <person name="Lindquist E.A."/>
            <person name="Lipzen A."/>
            <person name="Lundell T."/>
            <person name="Morin E."/>
            <person name="Murat C."/>
            <person name="Riley R."/>
            <person name="Ohm R."/>
            <person name="Sun H."/>
            <person name="Tunlid A."/>
            <person name="Henrissat B."/>
            <person name="Grigoriev I.V."/>
            <person name="Hibbett D.S."/>
            <person name="Martin F."/>
        </authorList>
    </citation>
    <scope>NUCLEOTIDE SEQUENCE [LARGE SCALE GENOMIC DNA]</scope>
    <source>
        <strain evidence="13">Marx 270</strain>
    </source>
</reference>
<keyword evidence="3" id="KW-0378">Hydrolase</keyword>
<keyword evidence="5 7" id="KW-0103">Bromodomain</keyword>
<dbReference type="InterPro" id="IPR001487">
    <property type="entry name" value="Bromodomain"/>
</dbReference>
<dbReference type="InterPro" id="IPR036427">
    <property type="entry name" value="Bromodomain-like_sf"/>
</dbReference>
<evidence type="ECO:0000259" key="11">
    <source>
        <dbReference type="PROSITE" id="PS51194"/>
    </source>
</evidence>
<reference evidence="12 13" key="1">
    <citation type="submission" date="2014-04" db="EMBL/GenBank/DDBJ databases">
        <authorList>
            <consortium name="DOE Joint Genome Institute"/>
            <person name="Kuo A."/>
            <person name="Kohler A."/>
            <person name="Costa M.D."/>
            <person name="Nagy L.G."/>
            <person name="Floudas D."/>
            <person name="Copeland A."/>
            <person name="Barry K.W."/>
            <person name="Cichocki N."/>
            <person name="Veneault-Fourrey C."/>
            <person name="LaButti K."/>
            <person name="Lindquist E.A."/>
            <person name="Lipzen A."/>
            <person name="Lundell T."/>
            <person name="Morin E."/>
            <person name="Murat C."/>
            <person name="Sun H."/>
            <person name="Tunlid A."/>
            <person name="Henrissat B."/>
            <person name="Grigoriev I.V."/>
            <person name="Hibbett D.S."/>
            <person name="Martin F."/>
            <person name="Nordberg H.P."/>
            <person name="Cantor M.N."/>
            <person name="Hua S.X."/>
        </authorList>
    </citation>
    <scope>NUCLEOTIDE SEQUENCE [LARGE SCALE GENOMIC DNA]</scope>
    <source>
        <strain evidence="12 13">Marx 270</strain>
    </source>
</reference>
<dbReference type="Gene3D" id="3.40.50.300">
    <property type="entry name" value="P-loop containing nucleotide triphosphate hydrolases"/>
    <property type="match status" value="1"/>
</dbReference>
<dbReference type="PROSITE" id="PS50014">
    <property type="entry name" value="BROMODOMAIN_2"/>
    <property type="match status" value="1"/>
</dbReference>
<evidence type="ECO:0000256" key="6">
    <source>
        <dbReference type="ARBA" id="ARBA00023242"/>
    </source>
</evidence>
<dbReference type="GO" id="GO:0042393">
    <property type="term" value="F:histone binding"/>
    <property type="evidence" value="ECO:0007669"/>
    <property type="project" value="InterPro"/>
</dbReference>
<dbReference type="PROSITE" id="PS51194">
    <property type="entry name" value="HELICASE_CTER"/>
    <property type="match status" value="1"/>
</dbReference>
<dbReference type="FunFam" id="3.40.50.10810:FF:000159">
    <property type="entry name" value="Predicted protein"/>
    <property type="match status" value="1"/>
</dbReference>
<feature type="domain" description="Helicase ATP-binding" evidence="10">
    <location>
        <begin position="1"/>
        <end position="117"/>
    </location>
</feature>
<dbReference type="InterPro" id="IPR000330">
    <property type="entry name" value="SNF2_N"/>
</dbReference>
<dbReference type="InterPro" id="IPR014001">
    <property type="entry name" value="Helicase_ATP-bd"/>
</dbReference>
<dbReference type="Pfam" id="PF00439">
    <property type="entry name" value="Bromodomain"/>
    <property type="match status" value="1"/>
</dbReference>
<evidence type="ECO:0000256" key="1">
    <source>
        <dbReference type="ARBA" id="ARBA00004123"/>
    </source>
</evidence>
<dbReference type="Gene3D" id="3.40.50.10810">
    <property type="entry name" value="Tandem AAA-ATPase domain"/>
    <property type="match status" value="1"/>
</dbReference>
<keyword evidence="13" id="KW-1185">Reference proteome</keyword>
<dbReference type="Pfam" id="PF00271">
    <property type="entry name" value="Helicase_C"/>
    <property type="match status" value="1"/>
</dbReference>
<name>A0A0C3PG22_PISTI</name>
<dbReference type="GO" id="GO:0006325">
    <property type="term" value="P:chromatin organization"/>
    <property type="evidence" value="ECO:0007669"/>
    <property type="project" value="UniProtKB-ARBA"/>
</dbReference>
<dbReference type="InterPro" id="IPR001650">
    <property type="entry name" value="Helicase_C-like"/>
</dbReference>
<dbReference type="PRINTS" id="PR00503">
    <property type="entry name" value="BROMODOMAIN"/>
</dbReference>
<feature type="compositionally biased region" description="Basic residues" evidence="8">
    <location>
        <begin position="589"/>
        <end position="598"/>
    </location>
</feature>
<evidence type="ECO:0000256" key="7">
    <source>
        <dbReference type="PROSITE-ProRule" id="PRU00035"/>
    </source>
</evidence>
<evidence type="ECO:0000256" key="3">
    <source>
        <dbReference type="ARBA" id="ARBA00022801"/>
    </source>
</evidence>
<keyword evidence="4" id="KW-0067">ATP-binding</keyword>
<dbReference type="EMBL" id="KN831960">
    <property type="protein sequence ID" value="KIO07276.1"/>
    <property type="molecule type" value="Genomic_DNA"/>
</dbReference>
<dbReference type="CDD" id="cd18793">
    <property type="entry name" value="SF2_C_SNF"/>
    <property type="match status" value="1"/>
</dbReference>
<sequence length="831" mass="95578">MTNWSGEFQKWAPDVITVSYKGNPTQRRNLQMQLRQGQFQVLLTTYEYIIKDRPFLSKIKWVHMIIDEGHRMKNTQSKLSQTLSQYYHSRFRLILTGTPLQNNLPELWSLLNFVLPKIFNSVKSFDEWFNTPFANSGTGDKIELNEEEALLIIRRLHKVLRPFLLRRLKKDVESELPDKVEKVIKVRMSALQSQLYKHVKKYKMIADGKDQKGKTGGVKGLSNELMQLRKICQHPFLFESVEDKINPGSIVDEKLVRTSGKLELLSRVLPKFFATGHRVLIFFQMTKVMDIMEDFLKMMNWKYFRLDGSTKTEERAVFVQQFNAENSDVHVFILSTRAGGLGLNLQTADTVVIFDSDWNPHADLQAQDRAHRIGQTKAVRILRFITEKSVEEAMYARARFKLDIDDKVIQAGRFDNKSTQEEQEEFLRSILEADQEEENEEAGDMNDEELNEIIARDDKELEIFRQMDIEREREGVDKWRAAGNRGRPPPSLMQLEELPECYRTDEPFEAKDMEDAIEGRGQRRRNVVSYNDGLSDEQWIMAVEDGEDLQELADRTRGKKERRVANRLLKESETPGRSTPASETDGGRGGRKNKKGKGKAPEYEPPAAAGKRKRGAKAMSATPSVNEEEEDDRDSKRRKTKAPELPPVVKDKMKKAFNEVYKAVLACEDTDGRKRCELFRELPDKRDYPDYYQLITQPISLSILRKRMNAGSYKSITQFKEEWKLMFDNARTYNQEGSWVYVDAEEMEKVFFATLEKVTAGSGLPGASPSPSTQSGSGGSGSGSYESALTPMEEDERPVLHQQHGGRGRPRGSIRRQIVSDDEYLTPSDEE</sequence>
<evidence type="ECO:0000259" key="10">
    <source>
        <dbReference type="PROSITE" id="PS51192"/>
    </source>
</evidence>
<feature type="domain" description="Helicase C-terminal" evidence="11">
    <location>
        <begin position="264"/>
        <end position="425"/>
    </location>
</feature>
<evidence type="ECO:0000256" key="5">
    <source>
        <dbReference type="ARBA" id="ARBA00023117"/>
    </source>
</evidence>